<sequence>MMHRRTALKLGAALATIGLPAGAAESEVAIHNNVELSGTGVTSGSMWKMGVDLAVKEINAAGGILGRKIAITHQDNQSQPQIAKAVATKAADAEPYVMLGPIFSGDVNVSMAVAENAEIPMIMGGEAANLTQQGMKYLFRTSLNQASAMPKLANYLAKNGVKSMVVVWGANDFGKGGRDAMVKEMAARNIKLAADISTEPGQMDFSPVVVNASKANADALFSYMNEEESARFLIALKKLGYDKPVYGETVLVSQKVIELAGPAANGAKGHVGLSVDAPNPKVQEFGRKFMQAYNTSSDHNGIKGYTAVYLVKAATEKLGKFDRKAMAAAIHGGSFSAAQYPGLLMDESYDDKGDLDRESYLVEIKDGKQVITEVLPPVGKK</sequence>
<dbReference type="PANTHER" id="PTHR30483">
    <property type="entry name" value="LEUCINE-SPECIFIC-BINDING PROTEIN"/>
    <property type="match status" value="1"/>
</dbReference>
<keyword evidence="7" id="KW-1185">Reference proteome</keyword>
<dbReference type="AlphaFoldDB" id="A0AA41YPL5"/>
<proteinExistence type="inferred from homology"/>
<feature type="domain" description="Leucine-binding protein" evidence="5">
    <location>
        <begin position="36"/>
        <end position="367"/>
    </location>
</feature>
<evidence type="ECO:0000256" key="2">
    <source>
        <dbReference type="ARBA" id="ARBA00022729"/>
    </source>
</evidence>
<dbReference type="GO" id="GO:0006865">
    <property type="term" value="P:amino acid transport"/>
    <property type="evidence" value="ECO:0007669"/>
    <property type="project" value="UniProtKB-KW"/>
</dbReference>
<evidence type="ECO:0000256" key="3">
    <source>
        <dbReference type="ARBA" id="ARBA00022970"/>
    </source>
</evidence>
<evidence type="ECO:0000313" key="7">
    <source>
        <dbReference type="Proteomes" id="UP001165679"/>
    </source>
</evidence>
<dbReference type="EMBL" id="JAPDNT010000003">
    <property type="protein sequence ID" value="MCW3474323.1"/>
    <property type="molecule type" value="Genomic_DNA"/>
</dbReference>
<gene>
    <name evidence="6" type="ORF">OL599_06990</name>
</gene>
<dbReference type="InterPro" id="IPR028081">
    <property type="entry name" value="Leu-bd"/>
</dbReference>
<keyword evidence="2 4" id="KW-0732">Signal</keyword>
<evidence type="ECO:0000259" key="5">
    <source>
        <dbReference type="Pfam" id="PF13458"/>
    </source>
</evidence>
<dbReference type="InterPro" id="IPR028082">
    <property type="entry name" value="Peripla_BP_I"/>
</dbReference>
<dbReference type="RefSeq" id="WP_264712950.1">
    <property type="nucleotide sequence ID" value="NZ_JAPDNT010000003.1"/>
</dbReference>
<dbReference type="Gene3D" id="3.40.50.2300">
    <property type="match status" value="2"/>
</dbReference>
<evidence type="ECO:0000256" key="4">
    <source>
        <dbReference type="SAM" id="SignalP"/>
    </source>
</evidence>
<dbReference type="SUPFAM" id="SSF53822">
    <property type="entry name" value="Periplasmic binding protein-like I"/>
    <property type="match status" value="1"/>
</dbReference>
<organism evidence="6 7">
    <name type="scientific">Limobrevibacterium gyesilva</name>
    <dbReference type="NCBI Taxonomy" id="2991712"/>
    <lineage>
        <taxon>Bacteria</taxon>
        <taxon>Pseudomonadati</taxon>
        <taxon>Pseudomonadota</taxon>
        <taxon>Alphaproteobacteria</taxon>
        <taxon>Acetobacterales</taxon>
        <taxon>Acetobacteraceae</taxon>
        <taxon>Limobrevibacterium</taxon>
    </lineage>
</organism>
<keyword evidence="3" id="KW-0029">Amino-acid transport</keyword>
<name>A0AA41YPL5_9PROT</name>
<feature type="signal peptide" evidence="4">
    <location>
        <begin position="1"/>
        <end position="23"/>
    </location>
</feature>
<protein>
    <submittedName>
        <fullName evidence="6">ABC transporter substrate-binding protein</fullName>
    </submittedName>
</protein>
<dbReference type="InterPro" id="IPR051010">
    <property type="entry name" value="BCAA_transport"/>
</dbReference>
<feature type="chain" id="PRO_5041265067" evidence="4">
    <location>
        <begin position="24"/>
        <end position="381"/>
    </location>
</feature>
<accession>A0AA41YPL5</accession>
<dbReference type="Pfam" id="PF13458">
    <property type="entry name" value="Peripla_BP_6"/>
    <property type="match status" value="1"/>
</dbReference>
<evidence type="ECO:0000256" key="1">
    <source>
        <dbReference type="ARBA" id="ARBA00010062"/>
    </source>
</evidence>
<comment type="caution">
    <text evidence="6">The sequence shown here is derived from an EMBL/GenBank/DDBJ whole genome shotgun (WGS) entry which is preliminary data.</text>
</comment>
<evidence type="ECO:0000313" key="6">
    <source>
        <dbReference type="EMBL" id="MCW3474323.1"/>
    </source>
</evidence>
<comment type="similarity">
    <text evidence="1">Belongs to the leucine-binding protein family.</text>
</comment>
<reference evidence="6" key="1">
    <citation type="submission" date="2022-09" db="EMBL/GenBank/DDBJ databases">
        <title>Rhodovastum sp. nov. RN2-1 isolated from soil in Seongnam, South Korea.</title>
        <authorList>
            <person name="Le N.T."/>
        </authorList>
    </citation>
    <scope>NUCLEOTIDE SEQUENCE</scope>
    <source>
        <strain evidence="6">RN2-1</strain>
    </source>
</reference>
<dbReference type="Proteomes" id="UP001165679">
    <property type="component" value="Unassembled WGS sequence"/>
</dbReference>
<reference evidence="6" key="2">
    <citation type="submission" date="2022-10" db="EMBL/GenBank/DDBJ databases">
        <authorList>
            <person name="Trinh H.N."/>
        </authorList>
    </citation>
    <scope>NUCLEOTIDE SEQUENCE</scope>
    <source>
        <strain evidence="6">RN2-1</strain>
    </source>
</reference>
<keyword evidence="3" id="KW-0813">Transport</keyword>
<dbReference type="PANTHER" id="PTHR30483:SF6">
    <property type="entry name" value="PERIPLASMIC BINDING PROTEIN OF ABC TRANSPORTER FOR NATURAL AMINO ACIDS"/>
    <property type="match status" value="1"/>
</dbReference>